<dbReference type="RefSeq" id="WP_068740784.1">
    <property type="nucleotide sequence ID" value="NZ_FNSA01000003.1"/>
</dbReference>
<dbReference type="STRING" id="57704.SAMN04489793_0888"/>
<evidence type="ECO:0000313" key="4">
    <source>
        <dbReference type="EMBL" id="SEB83194.1"/>
    </source>
</evidence>
<dbReference type="EMBL" id="FNSA01000003">
    <property type="protein sequence ID" value="SEB83194.1"/>
    <property type="molecule type" value="Genomic_DNA"/>
</dbReference>
<keyword evidence="5" id="KW-1185">Reference proteome</keyword>
<proteinExistence type="predicted"/>
<feature type="transmembrane region" description="Helical" evidence="2">
    <location>
        <begin position="52"/>
        <end position="74"/>
    </location>
</feature>
<sequence>MTTTDRAARRGVTLGDAAREFLRHPTPWMILAFLAGTVAARVAVGGGGLVDLWAPLVFVALFPFLEWVIHVFVLHWRPRTVGPITLDTLLARDHRRHHAAPRDVDLVFIPTRALPWVIVGLGIAAPLGVGALIGAPVHATLTFMLVEALFLLGYEWTHYLVHTDYKPRGRAYKAVWRSHRLHHFKNEHYWFSVTTSGTSDRVLGTYPDPGTVETSPTAKNLHGLDGLGS</sequence>
<accession>A0A1H4MKB3</accession>
<dbReference type="InterPro" id="IPR006694">
    <property type="entry name" value="Fatty_acid_hydroxylase"/>
</dbReference>
<dbReference type="GO" id="GO:0005506">
    <property type="term" value="F:iron ion binding"/>
    <property type="evidence" value="ECO:0007669"/>
    <property type="project" value="InterPro"/>
</dbReference>
<feature type="transmembrane region" description="Helical" evidence="2">
    <location>
        <begin position="28"/>
        <end position="46"/>
    </location>
</feature>
<feature type="transmembrane region" description="Helical" evidence="2">
    <location>
        <begin position="113"/>
        <end position="135"/>
    </location>
</feature>
<keyword evidence="2" id="KW-0812">Transmembrane</keyword>
<keyword evidence="2" id="KW-0472">Membrane</keyword>
<keyword evidence="2" id="KW-1133">Transmembrane helix</keyword>
<dbReference type="AlphaFoldDB" id="A0A1H4MKB3"/>
<dbReference type="Pfam" id="PF04116">
    <property type="entry name" value="FA_hydroxylase"/>
    <property type="match status" value="1"/>
</dbReference>
<evidence type="ECO:0000256" key="2">
    <source>
        <dbReference type="SAM" id="Phobius"/>
    </source>
</evidence>
<dbReference type="GO" id="GO:0008610">
    <property type="term" value="P:lipid biosynthetic process"/>
    <property type="evidence" value="ECO:0007669"/>
    <property type="project" value="InterPro"/>
</dbReference>
<name>A0A1H4MKB3_TSUTY</name>
<gene>
    <name evidence="4" type="ORF">SAMN04489793_0888</name>
</gene>
<feature type="transmembrane region" description="Helical" evidence="2">
    <location>
        <begin position="141"/>
        <end position="161"/>
    </location>
</feature>
<feature type="domain" description="Fatty acid hydroxylase" evidence="3">
    <location>
        <begin position="56"/>
        <end position="205"/>
    </location>
</feature>
<protein>
    <submittedName>
        <fullName evidence="4">Fatty acid hydroxylase superfamily protein</fullName>
    </submittedName>
</protein>
<dbReference type="GO" id="GO:0016491">
    <property type="term" value="F:oxidoreductase activity"/>
    <property type="evidence" value="ECO:0007669"/>
    <property type="project" value="InterPro"/>
</dbReference>
<feature type="region of interest" description="Disordered" evidence="1">
    <location>
        <begin position="206"/>
        <end position="229"/>
    </location>
</feature>
<reference evidence="5" key="1">
    <citation type="submission" date="2016-10" db="EMBL/GenBank/DDBJ databases">
        <authorList>
            <person name="Varghese N."/>
            <person name="Submissions S."/>
        </authorList>
    </citation>
    <scope>NUCLEOTIDE SEQUENCE [LARGE SCALE GENOMIC DNA]</scope>
    <source>
        <strain evidence="5">DSM 44234</strain>
    </source>
</reference>
<dbReference type="Proteomes" id="UP000182241">
    <property type="component" value="Unassembled WGS sequence"/>
</dbReference>
<dbReference type="OrthoDB" id="9784228at2"/>
<organism evidence="4 5">
    <name type="scientific">Tsukamurella tyrosinosolvens</name>
    <dbReference type="NCBI Taxonomy" id="57704"/>
    <lineage>
        <taxon>Bacteria</taxon>
        <taxon>Bacillati</taxon>
        <taxon>Actinomycetota</taxon>
        <taxon>Actinomycetes</taxon>
        <taxon>Mycobacteriales</taxon>
        <taxon>Tsukamurellaceae</taxon>
        <taxon>Tsukamurella</taxon>
    </lineage>
</organism>
<evidence type="ECO:0000313" key="5">
    <source>
        <dbReference type="Proteomes" id="UP000182241"/>
    </source>
</evidence>
<evidence type="ECO:0000256" key="1">
    <source>
        <dbReference type="SAM" id="MobiDB-lite"/>
    </source>
</evidence>
<evidence type="ECO:0000259" key="3">
    <source>
        <dbReference type="Pfam" id="PF04116"/>
    </source>
</evidence>